<name>A0ABT1QP64_9GAMM</name>
<dbReference type="EMBL" id="JANFQO010000003">
    <property type="protein sequence ID" value="MCQ4163997.1"/>
    <property type="molecule type" value="Genomic_DNA"/>
</dbReference>
<dbReference type="Pfam" id="PF08811">
    <property type="entry name" value="DUF1800"/>
    <property type="match status" value="1"/>
</dbReference>
<dbReference type="PANTHER" id="PTHR43737">
    <property type="entry name" value="BLL7424 PROTEIN"/>
    <property type="match status" value="1"/>
</dbReference>
<feature type="signal peptide" evidence="1">
    <location>
        <begin position="1"/>
        <end position="30"/>
    </location>
</feature>
<dbReference type="PANTHER" id="PTHR43737:SF1">
    <property type="entry name" value="DUF1501 DOMAIN-CONTAINING PROTEIN"/>
    <property type="match status" value="1"/>
</dbReference>
<evidence type="ECO:0000313" key="3">
    <source>
        <dbReference type="Proteomes" id="UP001165498"/>
    </source>
</evidence>
<evidence type="ECO:0000256" key="1">
    <source>
        <dbReference type="SAM" id="SignalP"/>
    </source>
</evidence>
<feature type="chain" id="PRO_5045641844" evidence="1">
    <location>
        <begin position="31"/>
        <end position="594"/>
    </location>
</feature>
<comment type="caution">
    <text evidence="2">The sequence shown here is derived from an EMBL/GenBank/DDBJ whole genome shotgun (WGS) entry which is preliminary data.</text>
</comment>
<dbReference type="RefSeq" id="WP_255911913.1">
    <property type="nucleotide sequence ID" value="NZ_JANFQO010000003.1"/>
</dbReference>
<dbReference type="InterPro" id="IPR014917">
    <property type="entry name" value="DUF1800"/>
</dbReference>
<evidence type="ECO:0000313" key="2">
    <source>
        <dbReference type="EMBL" id="MCQ4163997.1"/>
    </source>
</evidence>
<gene>
    <name evidence="2" type="ORF">NM961_04665</name>
</gene>
<accession>A0ABT1QP64</accession>
<sequence>MNTGKASRGRARWRTAAAGLLLLAATTAGAQLSHRPDAMLRSGFESAASGPHTDQEAARFLNQATFGATLDDIQHLRQIGYDAWFAEQFAAAPSYQAPYLDWVSTRPPGQNGVYQPQRLEAWLINAVGLYDPSNPPLVHRDQLRQRVAFALSEIFVVSDQNAGLQLQAWSLASWHDMLARNAFGNYRQLLQDVTLHPAMGVYLSMIGNRKPDAALNIRPDENFAREILQLFSIGLKQLDPGGVPILVNGQPVPTYNQNTVRGFAHVFTGWNYNNCSSAEYPDCVGEYHDPASASVREAMLPFEAYHDNSSTKQLLVYDQVQLPGGLLAPGTAQAELAAALDNIAGHPNVAPFIARQLIQRLVTSNPSPAYVARVAAKFVDNGTGVRGDLGAVVKAILLDTEARNGHWGANADRYGKLREPLLKLVQLWRITAPRSANGRINLLIDPSEWYGQAPLRSPSVFNFFRPSYQPPGEVRDLGLVAPEFQIATDTMLVATPNDLDWRIFYFYVGSSYSYAQDPDQLLMDYGATLNPLAAQPGQLIDRLNLLLMSGQMSPFMRDVLLTRLNALPNDNGGRDRVQHALYLVLNSPEYAIQK</sequence>
<proteinExistence type="predicted"/>
<reference evidence="2" key="1">
    <citation type="submission" date="2022-07" db="EMBL/GenBank/DDBJ databases">
        <title>Tahibacter sp., a new gammaproteobacterium isolated from the silt sample collected at pig farm.</title>
        <authorList>
            <person name="Chen H."/>
        </authorList>
    </citation>
    <scope>NUCLEOTIDE SEQUENCE</scope>
    <source>
        <strain evidence="2">P2K</strain>
    </source>
</reference>
<protein>
    <submittedName>
        <fullName evidence="2">DUF1800 domain-containing protein</fullName>
    </submittedName>
</protein>
<keyword evidence="1" id="KW-0732">Signal</keyword>
<keyword evidence="3" id="KW-1185">Reference proteome</keyword>
<organism evidence="2 3">
    <name type="scientific">Tahibacter harae</name>
    <dbReference type="NCBI Taxonomy" id="2963937"/>
    <lineage>
        <taxon>Bacteria</taxon>
        <taxon>Pseudomonadati</taxon>
        <taxon>Pseudomonadota</taxon>
        <taxon>Gammaproteobacteria</taxon>
        <taxon>Lysobacterales</taxon>
        <taxon>Rhodanobacteraceae</taxon>
        <taxon>Tahibacter</taxon>
    </lineage>
</organism>
<dbReference type="Proteomes" id="UP001165498">
    <property type="component" value="Unassembled WGS sequence"/>
</dbReference>